<proteinExistence type="predicted"/>
<keyword evidence="1" id="KW-0677">Repeat</keyword>
<dbReference type="Gene3D" id="2.130.10.10">
    <property type="entry name" value="YVTN repeat-like/Quinoprotein amine dehydrogenase"/>
    <property type="match status" value="1"/>
</dbReference>
<dbReference type="InterPro" id="IPR036322">
    <property type="entry name" value="WD40_repeat_dom_sf"/>
</dbReference>
<name>J3NHT0_GAET3</name>
<dbReference type="OrthoDB" id="1658288at2759"/>
<organism evidence="4">
    <name type="scientific">Gaeumannomyces tritici (strain R3-111a-1)</name>
    <name type="common">Wheat and barley take-all root rot fungus</name>
    <name type="synonym">Gaeumannomyces graminis var. tritici</name>
    <dbReference type="NCBI Taxonomy" id="644352"/>
    <lineage>
        <taxon>Eukaryota</taxon>
        <taxon>Fungi</taxon>
        <taxon>Dikarya</taxon>
        <taxon>Ascomycota</taxon>
        <taxon>Pezizomycotina</taxon>
        <taxon>Sordariomycetes</taxon>
        <taxon>Sordariomycetidae</taxon>
        <taxon>Magnaporthales</taxon>
        <taxon>Magnaporthaceae</taxon>
        <taxon>Gaeumannomyces</taxon>
    </lineage>
</organism>
<feature type="domain" description="Nephrocystin 3-like N-terminal" evidence="3">
    <location>
        <begin position="4"/>
        <end position="119"/>
    </location>
</feature>
<reference evidence="4" key="3">
    <citation type="submission" date="2010-09" db="EMBL/GenBank/DDBJ databases">
        <title>Annotation of Gaeumannomyces graminis var. tritici R3-111a-1.</title>
        <authorList>
            <consortium name="The Broad Institute Genome Sequencing Platform"/>
            <person name="Ma L.-J."/>
            <person name="Dead R."/>
            <person name="Young S.K."/>
            <person name="Zeng Q."/>
            <person name="Gargeya S."/>
            <person name="Fitzgerald M."/>
            <person name="Haas B."/>
            <person name="Abouelleil A."/>
            <person name="Alvarado L."/>
            <person name="Arachchi H.M."/>
            <person name="Berlin A."/>
            <person name="Brown A."/>
            <person name="Chapman S.B."/>
            <person name="Chen Z."/>
            <person name="Dunbar C."/>
            <person name="Freedman E."/>
            <person name="Gearin G."/>
            <person name="Gellesch M."/>
            <person name="Goldberg J."/>
            <person name="Griggs A."/>
            <person name="Gujja S."/>
            <person name="Heiman D."/>
            <person name="Howarth C."/>
            <person name="Larson L."/>
            <person name="Lui A."/>
            <person name="MacDonald P.J.P."/>
            <person name="Mehta T."/>
            <person name="Montmayeur A."/>
            <person name="Murphy C."/>
            <person name="Neiman D."/>
            <person name="Pearson M."/>
            <person name="Priest M."/>
            <person name="Roberts A."/>
            <person name="Saif S."/>
            <person name="Shea T."/>
            <person name="Shenoy N."/>
            <person name="Sisk P."/>
            <person name="Stolte C."/>
            <person name="Sykes S."/>
            <person name="Yandava C."/>
            <person name="Wortman J."/>
            <person name="Nusbaum C."/>
            <person name="Birren B."/>
        </authorList>
    </citation>
    <scope>NUCLEOTIDE SEQUENCE</scope>
    <source>
        <strain evidence="4">R3-111a-1</strain>
    </source>
</reference>
<evidence type="ECO:0000313" key="6">
    <source>
        <dbReference type="Proteomes" id="UP000006039"/>
    </source>
</evidence>
<evidence type="ECO:0000256" key="1">
    <source>
        <dbReference type="ARBA" id="ARBA00022737"/>
    </source>
</evidence>
<feature type="domain" description="GPI inositol-deacylase winged helix" evidence="2">
    <location>
        <begin position="230"/>
        <end position="301"/>
    </location>
</feature>
<dbReference type="AlphaFoldDB" id="J3NHT0"/>
<evidence type="ECO:0000313" key="4">
    <source>
        <dbReference type="EMBL" id="EJT80823.1"/>
    </source>
</evidence>
<accession>J3NHT0</accession>
<dbReference type="Pfam" id="PF22939">
    <property type="entry name" value="WHD_GPIID"/>
    <property type="match status" value="1"/>
</dbReference>
<evidence type="ECO:0000313" key="5">
    <source>
        <dbReference type="EnsemblFungi" id="EJT80823"/>
    </source>
</evidence>
<dbReference type="InterPro" id="IPR015943">
    <property type="entry name" value="WD40/YVTN_repeat-like_dom_sf"/>
</dbReference>
<dbReference type="EMBL" id="GL385395">
    <property type="protein sequence ID" value="EJT80823.1"/>
    <property type="molecule type" value="Genomic_DNA"/>
</dbReference>
<dbReference type="Proteomes" id="UP000006039">
    <property type="component" value="Unassembled WGS sequence"/>
</dbReference>
<dbReference type="RefSeq" id="XP_009216832.1">
    <property type="nucleotide sequence ID" value="XM_009218568.1"/>
</dbReference>
<reference evidence="6" key="1">
    <citation type="submission" date="2010-07" db="EMBL/GenBank/DDBJ databases">
        <title>The genome sequence of Gaeumannomyces graminis var. tritici strain R3-111a-1.</title>
        <authorList>
            <consortium name="The Broad Institute Genome Sequencing Platform"/>
            <person name="Ma L.-J."/>
            <person name="Dead R."/>
            <person name="Young S."/>
            <person name="Zeng Q."/>
            <person name="Koehrsen M."/>
            <person name="Alvarado L."/>
            <person name="Berlin A."/>
            <person name="Chapman S.B."/>
            <person name="Chen Z."/>
            <person name="Freedman E."/>
            <person name="Gellesch M."/>
            <person name="Goldberg J."/>
            <person name="Griggs A."/>
            <person name="Gujja S."/>
            <person name="Heilman E.R."/>
            <person name="Heiman D."/>
            <person name="Hepburn T."/>
            <person name="Howarth C."/>
            <person name="Jen D."/>
            <person name="Larson L."/>
            <person name="Mehta T."/>
            <person name="Neiman D."/>
            <person name="Pearson M."/>
            <person name="Roberts A."/>
            <person name="Saif S."/>
            <person name="Shea T."/>
            <person name="Shenoy N."/>
            <person name="Sisk P."/>
            <person name="Stolte C."/>
            <person name="Sykes S."/>
            <person name="Walk T."/>
            <person name="White J."/>
            <person name="Yandava C."/>
            <person name="Haas B."/>
            <person name="Nusbaum C."/>
            <person name="Birren B."/>
        </authorList>
    </citation>
    <scope>NUCLEOTIDE SEQUENCE [LARGE SCALE GENOMIC DNA]</scope>
    <source>
        <strain evidence="6">R3-111a-1</strain>
    </source>
</reference>
<dbReference type="InterPro" id="IPR054471">
    <property type="entry name" value="GPIID_WHD"/>
</dbReference>
<protein>
    <recommendedName>
        <fullName evidence="7">NACHT domain-containing protein</fullName>
    </recommendedName>
</protein>
<evidence type="ECO:0000259" key="3">
    <source>
        <dbReference type="Pfam" id="PF24883"/>
    </source>
</evidence>
<dbReference type="SUPFAM" id="SSF50978">
    <property type="entry name" value="WD40 repeat-like"/>
    <property type="match status" value="1"/>
</dbReference>
<evidence type="ECO:0008006" key="7">
    <source>
        <dbReference type="Google" id="ProtNLM"/>
    </source>
</evidence>
<dbReference type="HOGENOM" id="CLU_001384_1_0_1"/>
<sequence length="1190" mass="131593">MNGAGHDCSYYSFKFEHRREQSTSHMLRSLAYQTALHQHEFRRALVNLAKKGACLSEADSKTIWRIVFKSILATIKTEQRIIWVIDGPDEAESSTQAVEYLSAVADLNTHMLRVLVLSRPLASIHNAFQVAREKMSVMETPLPDNQDDIRLSVANKLDGLVCGDQRKLKLVEEIVARSQGSFLWASLVGQAVVGKTREGQIQQALESTPSGMGRLYDRMMATIMALNMDEDKQLAKALMTCAMFAKAPITVGEFSELYPSETKGIMSFRHTVEQVCGQFVILTHDERVQLVHHSAREYLMRTKETPFPLDPRGANEDMLVKCLGALCDKTLRQKVTTLSPPEFPQYSSTFWPGHLQEVAVDSARALKALVTFFDGPYPLTWIQYLAKTSRLSELPVASRKLSEFLQKYTKADGPESMLSRRLEDVSLLQSWAVDLMMLPAKFGPYLLVDPTSIYKHIPALCPMACAINQKFSAGPDARLAVSGLSGEYWGDCLARISPGGDTIRRLAVSSLYLAVASQTIISIYGTVLYEERSIIASEGNILDLAFNNSGSLLAVCTATRTTVYTTSGWSLILCTENPRFCGAAIELSLDKNDSFFAIFGRKEVHKLSIHDPTENSVWSPVGQDAGLLQEQGIPGGSFATPSVIRFNSDCTLIAVAYDNLPLSVWSVEPAAMITRLKREGRPGCVSFHSDTGSNSHAWHPSGDILGTHGERVFKWDHVTDRYESIKGEMTTGIIRVEITCGLNGHVFGITYPWLYNIYNFATMSTVYRVAPIGIPRCLRFSPNEARVYTAEWDDHCSVWEPRCLQGLADTAPVGSFEAGVTGDSPGPPAAPPLSGSSALLDYLDSLKRVTGLAVGCSSGDPYAYATSDGRVFLYDPPSKRTCMLASSTHRISRFQLSWSSRQDLLAYGTRNFGPIRVIKSSSGSERWASVETVLTIDMPLGSGQCQFLLNPAGNRLFVARSEMCQVLMVPEGTKIAETTVPHGDRGRWQQHPRNPEHLVCLAPSHAITLSWDKLEQKKHILLDILRVVADDRLLASVDLIRDSHSQQHAILQTIDSRKSRGYCVLPAESIYSLPTASRNVAVERVVSPLELPPLLVRKIKHGFGILPEGVLVFLDQMNWVCTIPLSSPTEELREFFLPSDWATTEDLRLSRLLSDGTLLCPTGGQVAILKYAWRAGSRVDGAHATPRHPN</sequence>
<dbReference type="eggNOG" id="KOG2029">
    <property type="taxonomic scope" value="Eukaryota"/>
</dbReference>
<dbReference type="VEuPathDB" id="FungiDB:GGTG_00817"/>
<dbReference type="PANTHER" id="PTHR10039:SF16">
    <property type="entry name" value="GPI INOSITOL-DEACYLASE"/>
    <property type="match status" value="1"/>
</dbReference>
<dbReference type="GeneID" id="20341275"/>
<reference evidence="4" key="2">
    <citation type="submission" date="2010-07" db="EMBL/GenBank/DDBJ databases">
        <authorList>
            <consortium name="The Broad Institute Genome Sequencing Platform"/>
            <consortium name="Broad Institute Genome Sequencing Center for Infectious Disease"/>
            <person name="Ma L.-J."/>
            <person name="Dead R."/>
            <person name="Young S."/>
            <person name="Zeng Q."/>
            <person name="Koehrsen M."/>
            <person name="Alvarado L."/>
            <person name="Berlin A."/>
            <person name="Chapman S.B."/>
            <person name="Chen Z."/>
            <person name="Freedman E."/>
            <person name="Gellesch M."/>
            <person name="Goldberg J."/>
            <person name="Griggs A."/>
            <person name="Gujja S."/>
            <person name="Heilman E.R."/>
            <person name="Heiman D."/>
            <person name="Hepburn T."/>
            <person name="Howarth C."/>
            <person name="Jen D."/>
            <person name="Larson L."/>
            <person name="Mehta T."/>
            <person name="Neiman D."/>
            <person name="Pearson M."/>
            <person name="Roberts A."/>
            <person name="Saif S."/>
            <person name="Shea T."/>
            <person name="Shenoy N."/>
            <person name="Sisk P."/>
            <person name="Stolte C."/>
            <person name="Sykes S."/>
            <person name="Walk T."/>
            <person name="White J."/>
            <person name="Yandava C."/>
            <person name="Haas B."/>
            <person name="Nusbaum C."/>
            <person name="Birren B."/>
        </authorList>
    </citation>
    <scope>NUCLEOTIDE SEQUENCE</scope>
    <source>
        <strain evidence="4">R3-111a-1</strain>
    </source>
</reference>
<dbReference type="EnsemblFungi" id="EJT80823">
    <property type="protein sequence ID" value="EJT80823"/>
    <property type="gene ID" value="GGTG_00817"/>
</dbReference>
<gene>
    <name evidence="5" type="primary">20341275</name>
    <name evidence="4" type="ORF">GGTG_00817</name>
</gene>
<dbReference type="InterPro" id="IPR056884">
    <property type="entry name" value="NPHP3-like_N"/>
</dbReference>
<evidence type="ECO:0000259" key="2">
    <source>
        <dbReference type="Pfam" id="PF22939"/>
    </source>
</evidence>
<reference evidence="5" key="5">
    <citation type="submission" date="2018-04" db="UniProtKB">
        <authorList>
            <consortium name="EnsemblFungi"/>
        </authorList>
    </citation>
    <scope>IDENTIFICATION</scope>
    <source>
        <strain evidence="5">R3-111a-1</strain>
    </source>
</reference>
<keyword evidence="6" id="KW-1185">Reference proteome</keyword>
<reference evidence="5" key="4">
    <citation type="journal article" date="2015" name="G3 (Bethesda)">
        <title>Genome sequences of three phytopathogenic species of the Magnaporthaceae family of fungi.</title>
        <authorList>
            <person name="Okagaki L.H."/>
            <person name="Nunes C.C."/>
            <person name="Sailsbery J."/>
            <person name="Clay B."/>
            <person name="Brown D."/>
            <person name="John T."/>
            <person name="Oh Y."/>
            <person name="Young N."/>
            <person name="Fitzgerald M."/>
            <person name="Haas B.J."/>
            <person name="Zeng Q."/>
            <person name="Young S."/>
            <person name="Adiconis X."/>
            <person name="Fan L."/>
            <person name="Levin J.Z."/>
            <person name="Mitchell T.K."/>
            <person name="Okubara P.A."/>
            <person name="Farman M.L."/>
            <person name="Kohn L.M."/>
            <person name="Birren B."/>
            <person name="Ma L.-J."/>
            <person name="Dean R.A."/>
        </authorList>
    </citation>
    <scope>NUCLEOTIDE SEQUENCE</scope>
    <source>
        <strain evidence="5">R3-111a-1</strain>
    </source>
</reference>
<dbReference type="PANTHER" id="PTHR10039">
    <property type="entry name" value="AMELOGENIN"/>
    <property type="match status" value="1"/>
</dbReference>
<dbReference type="Pfam" id="PF24883">
    <property type="entry name" value="NPHP3_N"/>
    <property type="match status" value="1"/>
</dbReference>